<keyword evidence="3" id="KW-1185">Reference proteome</keyword>
<reference evidence="2" key="1">
    <citation type="journal article" date="2022" name="bioRxiv">
        <title>Sequencing and chromosome-scale assembly of the giantPleurodeles waltlgenome.</title>
        <authorList>
            <person name="Brown T."/>
            <person name="Elewa A."/>
            <person name="Iarovenko S."/>
            <person name="Subramanian E."/>
            <person name="Araus A.J."/>
            <person name="Petzold A."/>
            <person name="Susuki M."/>
            <person name="Suzuki K.-i.T."/>
            <person name="Hayashi T."/>
            <person name="Toyoda A."/>
            <person name="Oliveira C."/>
            <person name="Osipova E."/>
            <person name="Leigh N.D."/>
            <person name="Simon A."/>
            <person name="Yun M.H."/>
        </authorList>
    </citation>
    <scope>NUCLEOTIDE SEQUENCE</scope>
    <source>
        <strain evidence="2">20211129_DDA</strain>
        <tissue evidence="2">Liver</tissue>
    </source>
</reference>
<organism evidence="2 3">
    <name type="scientific">Pleurodeles waltl</name>
    <name type="common">Iberian ribbed newt</name>
    <dbReference type="NCBI Taxonomy" id="8319"/>
    <lineage>
        <taxon>Eukaryota</taxon>
        <taxon>Metazoa</taxon>
        <taxon>Chordata</taxon>
        <taxon>Craniata</taxon>
        <taxon>Vertebrata</taxon>
        <taxon>Euteleostomi</taxon>
        <taxon>Amphibia</taxon>
        <taxon>Batrachia</taxon>
        <taxon>Caudata</taxon>
        <taxon>Salamandroidea</taxon>
        <taxon>Salamandridae</taxon>
        <taxon>Pleurodelinae</taxon>
        <taxon>Pleurodeles</taxon>
    </lineage>
</organism>
<gene>
    <name evidence="2" type="ORF">NDU88_002032</name>
</gene>
<evidence type="ECO:0000256" key="1">
    <source>
        <dbReference type="SAM" id="MobiDB-lite"/>
    </source>
</evidence>
<feature type="region of interest" description="Disordered" evidence="1">
    <location>
        <begin position="30"/>
        <end position="49"/>
    </location>
</feature>
<comment type="caution">
    <text evidence="2">The sequence shown here is derived from an EMBL/GenBank/DDBJ whole genome shotgun (WGS) entry which is preliminary data.</text>
</comment>
<feature type="region of interest" description="Disordered" evidence="1">
    <location>
        <begin position="193"/>
        <end position="233"/>
    </location>
</feature>
<sequence length="233" mass="25095">MPVCGSIVTGRGIKFFYEFTILKAERFSTPQSQRASRPVQRRGTPLSSGQQNRAMFLIGWPGPLTGCTQCCSDPSVASRWSSTAFRCPGALSQTRVWRAPQPPELVSFLPFTCGDKAVHVGRRGNVHPGRAAGIRGPQWSLQPNDVASNRCRVGPVRPPPNTTVGQPDHPSPSGRFTSWAPRPGFCHRTLLIQIPAGGVDPTAPASPPRPPQKSSSVPRGPEATPQPLLQPRA</sequence>
<proteinExistence type="predicted"/>
<accession>A0AAV7LHQ3</accession>
<protein>
    <submittedName>
        <fullName evidence="2">Uncharacterized protein</fullName>
    </submittedName>
</protein>
<dbReference type="EMBL" id="JANPWB010000015">
    <property type="protein sequence ID" value="KAJ1088878.1"/>
    <property type="molecule type" value="Genomic_DNA"/>
</dbReference>
<name>A0AAV7LHQ3_PLEWA</name>
<evidence type="ECO:0000313" key="3">
    <source>
        <dbReference type="Proteomes" id="UP001066276"/>
    </source>
</evidence>
<dbReference type="AlphaFoldDB" id="A0AAV7LHQ3"/>
<feature type="region of interest" description="Disordered" evidence="1">
    <location>
        <begin position="153"/>
        <end position="178"/>
    </location>
</feature>
<dbReference type="Proteomes" id="UP001066276">
    <property type="component" value="Chromosome 11"/>
</dbReference>
<evidence type="ECO:0000313" key="2">
    <source>
        <dbReference type="EMBL" id="KAJ1088878.1"/>
    </source>
</evidence>